<dbReference type="SUPFAM" id="SSF46785">
    <property type="entry name" value="Winged helix' DNA-binding domain"/>
    <property type="match status" value="1"/>
</dbReference>
<evidence type="ECO:0000256" key="4">
    <source>
        <dbReference type="ARBA" id="ARBA00023125"/>
    </source>
</evidence>
<accession>A0A0M0KBK3</accession>
<keyword evidence="3" id="KW-0119">Carbohydrate metabolism</keyword>
<gene>
    <name evidence="5" type="ORF">AMD02_18765</name>
</gene>
<name>A0A0M0KBK3_ALKHA</name>
<sequence>MDTRGATFIKKMNRRAILEKIIEKQEISRSDLSKITNLNKVTVSSQVASLLEEHLIIEKQYAESSGGRKPILLTLNENAAFTLGIDLDIKTLTFMLCNLKGAVIKKEQWKLANVDFDDVVNEMISLIQSFLKDIPASKYGVVGIGIGIHGIVDNDETIAFTPGHHWSNVNVKQPIEQAVNIPVVVENSTNLCALAENVVSDHEADNLLCISSFSGVGMGLIVHNEIYKGFHGYAGEVGHMIIVPEGKPCRCGNKGCWELYASEKALYQEISESTKREHVDRDVVLALIEAGDEETLKKLDQFIYYFSLGLNNIINSYNPETIVISSGLMPHLPNIEHKIQSHLHSKISHYKTLKISNLGKEACALGACFIGIKQFLEINTLKLSATKT</sequence>
<dbReference type="CDD" id="cd00090">
    <property type="entry name" value="HTH_ARSR"/>
    <property type="match status" value="1"/>
</dbReference>
<dbReference type="AlphaFoldDB" id="A0A0M0KBK3"/>
<reference evidence="5" key="1">
    <citation type="submission" date="2015-08" db="EMBL/GenBank/DDBJ databases">
        <title>Complete DNA Sequence of Pseudomonas syringae pv. actinidiae, the Causal Agent of Kiwifruit Canker Disease.</title>
        <authorList>
            <person name="Rikkerink E.H.A."/>
            <person name="Fineran P.C."/>
        </authorList>
    </citation>
    <scope>NUCLEOTIDE SEQUENCE</scope>
    <source>
        <strain evidence="5">DSM 13666</strain>
    </source>
</reference>
<dbReference type="PATRIC" id="fig|136160.3.peg.3723"/>
<dbReference type="InterPro" id="IPR000600">
    <property type="entry name" value="ROK"/>
</dbReference>
<dbReference type="Pfam" id="PF00480">
    <property type="entry name" value="ROK"/>
    <property type="match status" value="1"/>
</dbReference>
<comment type="function">
    <text evidence="1">Transcriptional repressor of xylose-utilizing enzymes.</text>
</comment>
<organism evidence="5">
    <name type="scientific">Halalkalibacterium halodurans</name>
    <name type="common">Bacillus halodurans</name>
    <dbReference type="NCBI Taxonomy" id="86665"/>
    <lineage>
        <taxon>Bacteria</taxon>
        <taxon>Bacillati</taxon>
        <taxon>Bacillota</taxon>
        <taxon>Bacilli</taxon>
        <taxon>Bacillales</taxon>
        <taxon>Bacillaceae</taxon>
        <taxon>Halalkalibacterium (ex Joshi et al. 2022)</taxon>
    </lineage>
</organism>
<dbReference type="GO" id="GO:0042732">
    <property type="term" value="P:D-xylose metabolic process"/>
    <property type="evidence" value="ECO:0007669"/>
    <property type="project" value="UniProtKB-KW"/>
</dbReference>
<dbReference type="CDD" id="cd24077">
    <property type="entry name" value="ASKHA_ATPase_ROK_SaXylR-like"/>
    <property type="match status" value="1"/>
</dbReference>
<dbReference type="InterPro" id="IPR011991">
    <property type="entry name" value="ArsR-like_HTH"/>
</dbReference>
<evidence type="ECO:0000313" key="5">
    <source>
        <dbReference type="EMBL" id="KOO36231.1"/>
    </source>
</evidence>
<dbReference type="GeneID" id="87596272"/>
<evidence type="ECO:0000256" key="3">
    <source>
        <dbReference type="ARBA" id="ARBA00022629"/>
    </source>
</evidence>
<dbReference type="InterPro" id="IPR036388">
    <property type="entry name" value="WH-like_DNA-bd_sf"/>
</dbReference>
<dbReference type="RefSeq" id="WP_053432458.1">
    <property type="nucleotide sequence ID" value="NZ_CP040441.1"/>
</dbReference>
<dbReference type="SUPFAM" id="SSF53067">
    <property type="entry name" value="Actin-like ATPase domain"/>
    <property type="match status" value="1"/>
</dbReference>
<evidence type="ECO:0008006" key="6">
    <source>
        <dbReference type="Google" id="ProtNLM"/>
    </source>
</evidence>
<dbReference type="InterPro" id="IPR036390">
    <property type="entry name" value="WH_DNA-bd_sf"/>
</dbReference>
<dbReference type="GO" id="GO:0003677">
    <property type="term" value="F:DNA binding"/>
    <property type="evidence" value="ECO:0007669"/>
    <property type="project" value="UniProtKB-KW"/>
</dbReference>
<keyword evidence="4" id="KW-0238">DNA-binding</keyword>
<comment type="similarity">
    <text evidence="2">Belongs to the ROK (NagC/XylR) family.</text>
</comment>
<proteinExistence type="inferred from homology"/>
<keyword evidence="3" id="KW-0859">Xylose metabolism</keyword>
<dbReference type="Gene3D" id="3.30.420.40">
    <property type="match status" value="2"/>
</dbReference>
<evidence type="ECO:0000256" key="1">
    <source>
        <dbReference type="ARBA" id="ARBA00002486"/>
    </source>
</evidence>
<dbReference type="InterPro" id="IPR043129">
    <property type="entry name" value="ATPase_NBD"/>
</dbReference>
<dbReference type="Gene3D" id="1.10.10.10">
    <property type="entry name" value="Winged helix-like DNA-binding domain superfamily/Winged helix DNA-binding domain"/>
    <property type="match status" value="1"/>
</dbReference>
<protein>
    <recommendedName>
        <fullName evidence="6">Sugar kinase of the NBD/HSP70 family, may contain an N-terminal HTH domain</fullName>
    </recommendedName>
</protein>
<dbReference type="PANTHER" id="PTHR18964">
    <property type="entry name" value="ROK (REPRESSOR, ORF, KINASE) FAMILY"/>
    <property type="match status" value="1"/>
</dbReference>
<evidence type="ECO:0000256" key="2">
    <source>
        <dbReference type="ARBA" id="ARBA00006479"/>
    </source>
</evidence>
<comment type="caution">
    <text evidence="5">The sequence shown here is derived from an EMBL/GenBank/DDBJ whole genome shotgun (WGS) entry which is preliminary data.</text>
</comment>
<dbReference type="EMBL" id="LILD01000014">
    <property type="protein sequence ID" value="KOO36231.1"/>
    <property type="molecule type" value="Genomic_DNA"/>
</dbReference>
<dbReference type="PANTHER" id="PTHR18964:SF149">
    <property type="entry name" value="BIFUNCTIONAL UDP-N-ACETYLGLUCOSAMINE 2-EPIMERASE_N-ACETYLMANNOSAMINE KINASE"/>
    <property type="match status" value="1"/>
</dbReference>